<dbReference type="EMBL" id="FRAD01000004">
    <property type="protein sequence ID" value="SHJ55857.1"/>
    <property type="molecule type" value="Genomic_DNA"/>
</dbReference>
<name>A0A1M6KAF3_9CLOT</name>
<proteinExistence type="predicted"/>
<evidence type="ECO:0000256" key="2">
    <source>
        <dbReference type="SAM" id="SignalP"/>
    </source>
</evidence>
<dbReference type="Proteomes" id="UP000183952">
    <property type="component" value="Unassembled WGS sequence"/>
</dbReference>
<gene>
    <name evidence="3" type="ORF">SAMN02745248_00395</name>
</gene>
<dbReference type="STRING" id="1121331.SAMN02745248_00395"/>
<evidence type="ECO:0000313" key="4">
    <source>
        <dbReference type="Proteomes" id="UP000183952"/>
    </source>
</evidence>
<dbReference type="RefSeq" id="WP_072901735.1">
    <property type="nucleotide sequence ID" value="NZ_FRAD01000004.1"/>
</dbReference>
<sequence>MKSKKLLSILLLLTMTTAICTGCGKKDDSSVPSSNNSNTQEVSQDKKENTEKTDDKQFKEKDGMMVYTDTKYSPFEESGLEIQLKKGEKGSAKFIITDKDGKATVDYYLFDYDKNYVERHKYVAAMGTEFYYYYDLEKKTLARIEDGDHKDTTEKTKSSNRWDKAVSTMDEDVKALEKYYSEQYKTTIKEAVQGK</sequence>
<dbReference type="AlphaFoldDB" id="A0A1M6KAF3"/>
<accession>A0A1M6KAF3</accession>
<evidence type="ECO:0000313" key="3">
    <source>
        <dbReference type="EMBL" id="SHJ55857.1"/>
    </source>
</evidence>
<organism evidence="3 4">
    <name type="scientific">Hathewaya proteolytica DSM 3090</name>
    <dbReference type="NCBI Taxonomy" id="1121331"/>
    <lineage>
        <taxon>Bacteria</taxon>
        <taxon>Bacillati</taxon>
        <taxon>Bacillota</taxon>
        <taxon>Clostridia</taxon>
        <taxon>Eubacteriales</taxon>
        <taxon>Clostridiaceae</taxon>
        <taxon>Hathewaya</taxon>
    </lineage>
</organism>
<evidence type="ECO:0008006" key="5">
    <source>
        <dbReference type="Google" id="ProtNLM"/>
    </source>
</evidence>
<reference evidence="3 4" key="1">
    <citation type="submission" date="2016-11" db="EMBL/GenBank/DDBJ databases">
        <authorList>
            <person name="Jaros S."/>
            <person name="Januszkiewicz K."/>
            <person name="Wedrychowicz H."/>
        </authorList>
    </citation>
    <scope>NUCLEOTIDE SEQUENCE [LARGE SCALE GENOMIC DNA]</scope>
    <source>
        <strain evidence="3 4">DSM 3090</strain>
    </source>
</reference>
<keyword evidence="4" id="KW-1185">Reference proteome</keyword>
<feature type="compositionally biased region" description="Basic and acidic residues" evidence="1">
    <location>
        <begin position="43"/>
        <end position="58"/>
    </location>
</feature>
<keyword evidence="2" id="KW-0732">Signal</keyword>
<dbReference type="OrthoDB" id="2085606at2"/>
<evidence type="ECO:0000256" key="1">
    <source>
        <dbReference type="SAM" id="MobiDB-lite"/>
    </source>
</evidence>
<feature type="signal peptide" evidence="2">
    <location>
        <begin position="1"/>
        <end position="20"/>
    </location>
</feature>
<feature type="region of interest" description="Disordered" evidence="1">
    <location>
        <begin position="24"/>
        <end position="58"/>
    </location>
</feature>
<protein>
    <recommendedName>
        <fullName evidence="5">Lipoprotein</fullName>
    </recommendedName>
</protein>
<feature type="chain" id="PRO_5039275689" description="Lipoprotein" evidence="2">
    <location>
        <begin position="21"/>
        <end position="195"/>
    </location>
</feature>